<dbReference type="Proteomes" id="UP001592531">
    <property type="component" value="Unassembled WGS sequence"/>
</dbReference>
<evidence type="ECO:0000313" key="3">
    <source>
        <dbReference type="EMBL" id="MFC1415617.1"/>
    </source>
</evidence>
<dbReference type="EMBL" id="JBHFAB010000002">
    <property type="protein sequence ID" value="MFC1415617.1"/>
    <property type="molecule type" value="Genomic_DNA"/>
</dbReference>
<name>A0ABV6VPF3_9ACTN</name>
<comment type="caution">
    <text evidence="3">The sequence shown here is derived from an EMBL/GenBank/DDBJ whole genome shotgun (WGS) entry which is preliminary data.</text>
</comment>
<evidence type="ECO:0008006" key="5">
    <source>
        <dbReference type="Google" id="ProtNLM"/>
    </source>
</evidence>
<reference evidence="3 4" key="1">
    <citation type="submission" date="2024-09" db="EMBL/GenBank/DDBJ databases">
        <authorList>
            <person name="Lee S.D."/>
        </authorList>
    </citation>
    <scope>NUCLEOTIDE SEQUENCE [LARGE SCALE GENOMIC DNA]</scope>
    <source>
        <strain evidence="3 4">N8-3</strain>
    </source>
</reference>
<organism evidence="3 4">
    <name type="scientific">Streptacidiphilus cavernicola</name>
    <dbReference type="NCBI Taxonomy" id="3342716"/>
    <lineage>
        <taxon>Bacteria</taxon>
        <taxon>Bacillati</taxon>
        <taxon>Actinomycetota</taxon>
        <taxon>Actinomycetes</taxon>
        <taxon>Kitasatosporales</taxon>
        <taxon>Streptomycetaceae</taxon>
        <taxon>Streptacidiphilus</taxon>
    </lineage>
</organism>
<keyword evidence="4" id="KW-1185">Reference proteome</keyword>
<feature type="transmembrane region" description="Helical" evidence="2">
    <location>
        <begin position="54"/>
        <end position="73"/>
    </location>
</feature>
<feature type="transmembrane region" description="Helical" evidence="2">
    <location>
        <begin position="80"/>
        <end position="102"/>
    </location>
</feature>
<feature type="transmembrane region" description="Helical" evidence="2">
    <location>
        <begin position="12"/>
        <end position="34"/>
    </location>
</feature>
<feature type="transmembrane region" description="Helical" evidence="2">
    <location>
        <begin position="142"/>
        <end position="160"/>
    </location>
</feature>
<dbReference type="RefSeq" id="WP_380531651.1">
    <property type="nucleotide sequence ID" value="NZ_JBHFAB010000002.1"/>
</dbReference>
<evidence type="ECO:0000313" key="4">
    <source>
        <dbReference type="Proteomes" id="UP001592531"/>
    </source>
</evidence>
<keyword evidence="2" id="KW-0812">Transmembrane</keyword>
<feature type="region of interest" description="Disordered" evidence="1">
    <location>
        <begin position="205"/>
        <end position="234"/>
    </location>
</feature>
<evidence type="ECO:0000256" key="1">
    <source>
        <dbReference type="SAM" id="MobiDB-lite"/>
    </source>
</evidence>
<accession>A0ABV6VPF3</accession>
<gene>
    <name evidence="3" type="ORF">ACEZDE_03025</name>
</gene>
<protein>
    <recommendedName>
        <fullName evidence="5">Integral membrane protein</fullName>
    </recommendedName>
</protein>
<sequence>MEQLAADSGRVTLLVMLLSFIATFGVTRLVVRLIRSGRGPFGDVQVDGVHVHHLVPGIFIMLASAPLEFVLAPHGAARNALAGVFSAGAALTLDEFALWLHLTDVYWEQEGRQSVDAVVGVAGLGTVGLVAANPLSRQQGEGIWFFVGVLLLHAATSLVAALKGRYWFALAGILVPFASLVVALRLARPGSWWFRRFYPAGQRKEQAASRRAARPGLTGRAEGAIGGFPPRDEP</sequence>
<feature type="transmembrane region" description="Helical" evidence="2">
    <location>
        <begin position="114"/>
        <end position="135"/>
    </location>
</feature>
<proteinExistence type="predicted"/>
<evidence type="ECO:0000256" key="2">
    <source>
        <dbReference type="SAM" id="Phobius"/>
    </source>
</evidence>
<keyword evidence="2" id="KW-1133">Transmembrane helix</keyword>
<feature type="transmembrane region" description="Helical" evidence="2">
    <location>
        <begin position="166"/>
        <end position="187"/>
    </location>
</feature>
<keyword evidence="2" id="KW-0472">Membrane</keyword>